<dbReference type="RefSeq" id="WP_115459371.1">
    <property type="nucleotide sequence ID" value="NZ_QRAP01000007.1"/>
</dbReference>
<reference evidence="1 2" key="1">
    <citation type="submission" date="2018-07" db="EMBL/GenBank/DDBJ databases">
        <title>Genomic Encyclopedia of Type Strains, Phase IV (KMG-IV): sequencing the most valuable type-strain genomes for metagenomic binning, comparative biology and taxonomic classification.</title>
        <authorList>
            <person name="Goeker M."/>
        </authorList>
    </citation>
    <scope>NUCLEOTIDE SEQUENCE [LARGE SCALE GENOMIC DNA]</scope>
    <source>
        <strain evidence="1 2">DSM 103736</strain>
    </source>
</reference>
<gene>
    <name evidence="1" type="ORF">C8D90_107149</name>
</gene>
<evidence type="ECO:0000313" key="2">
    <source>
        <dbReference type="Proteomes" id="UP000254848"/>
    </source>
</evidence>
<protein>
    <submittedName>
        <fullName evidence="1">Uncharacterized protein DUF4250</fullName>
    </submittedName>
</protein>
<proteinExistence type="predicted"/>
<dbReference type="EMBL" id="QRAP01000007">
    <property type="protein sequence ID" value="RDK89497.1"/>
    <property type="molecule type" value="Genomic_DNA"/>
</dbReference>
<dbReference type="AlphaFoldDB" id="A0A370QMA3"/>
<comment type="caution">
    <text evidence="1">The sequence shown here is derived from an EMBL/GenBank/DDBJ whole genome shotgun (WGS) entry which is preliminary data.</text>
</comment>
<name>A0A370QMA3_9GAMM</name>
<dbReference type="Proteomes" id="UP000254848">
    <property type="component" value="Unassembled WGS sequence"/>
</dbReference>
<dbReference type="Pfam" id="PF14056">
    <property type="entry name" value="DUF4250"/>
    <property type="match status" value="1"/>
</dbReference>
<keyword evidence="2" id="KW-1185">Reference proteome</keyword>
<dbReference type="InterPro" id="IPR025346">
    <property type="entry name" value="DUF4250"/>
</dbReference>
<evidence type="ECO:0000313" key="1">
    <source>
        <dbReference type="EMBL" id="RDK89497.1"/>
    </source>
</evidence>
<organism evidence="1 2">
    <name type="scientific">Enterobacillus tribolii</name>
    <dbReference type="NCBI Taxonomy" id="1487935"/>
    <lineage>
        <taxon>Bacteria</taxon>
        <taxon>Pseudomonadati</taxon>
        <taxon>Pseudomonadota</taxon>
        <taxon>Gammaproteobacteria</taxon>
        <taxon>Enterobacterales</taxon>
        <taxon>Hafniaceae</taxon>
        <taxon>Enterobacillus</taxon>
    </lineage>
</organism>
<accession>A0A370QMA3</accession>
<sequence>MSLTHYKTMDPVMLMSIVNMKLRDECASLDDLLARYDLAREVLEERLAQAGYHYRPASNQFSPD</sequence>